<sequence length="454" mass="52104">MIFWRYLRRRGLDLVCKTFLGCSVIFITLQFASTFPRIAEKDRQAAMRTLLNDKKVLIDDRQQHQQPRMHEGSVQRPKDGNGRKYQEWSPGKRDNMFYENIIVHFDLKGAPPRVPYFLELLDTVARSGATGVLIEWEDMFPWMGNLSIAKNTDAYSHDDVLTILSRARNLKLDVIPLVQTFGHLEWILKLEEFRRYRENDAYPQVLCLGDEEAVAIVKDALKQVIDVHKLFGLKFFHIGADEAFEFGVCQKSMEWIAKHGVAAGKQHLALSHMKDIALYVKQLTGGATVLSWHDMLKSFDTRIIAELNLGNIIEPVIWDYSENIVTMPDMSFSSLADNFPIVWASSAFKGANFPSAKYIDIRHYETNNRAWIDTKIAQERKFDKFHGIIIAGWQRYDHMAEICEILPIGTPSMVLNVQIALMGAKKVGFPRELIKIKCSSEVSSFFPQKSARLE</sequence>
<comment type="catalytic activity">
    <reaction evidence="1">
        <text>Hydrolysis of terminal non-reducing N-acetyl-D-hexosamine residues in N-acetyl-beta-D-hexosaminides.</text>
        <dbReference type="EC" id="3.2.1.52"/>
    </reaction>
</comment>
<keyword evidence="4 7" id="KW-0378">Hydrolase</keyword>
<keyword evidence="8" id="KW-1185">Reference proteome</keyword>
<evidence type="ECO:0000256" key="2">
    <source>
        <dbReference type="ARBA" id="ARBA00006285"/>
    </source>
</evidence>
<dbReference type="OrthoDB" id="47475at2759"/>
<evidence type="ECO:0000313" key="7">
    <source>
        <dbReference type="EMBL" id="KJH53769.1"/>
    </source>
</evidence>
<evidence type="ECO:0000313" key="8">
    <source>
        <dbReference type="Proteomes" id="UP000053766"/>
    </source>
</evidence>
<evidence type="ECO:0000256" key="1">
    <source>
        <dbReference type="ARBA" id="ARBA00001231"/>
    </source>
</evidence>
<dbReference type="GO" id="GO:0005975">
    <property type="term" value="P:carbohydrate metabolic process"/>
    <property type="evidence" value="ECO:0007669"/>
    <property type="project" value="InterPro"/>
</dbReference>
<comment type="similarity">
    <text evidence="2">Belongs to the glycosyl hydrolase 20 family.</text>
</comment>
<dbReference type="EMBL" id="KN716150">
    <property type="protein sequence ID" value="KJH53769.1"/>
    <property type="molecule type" value="Genomic_DNA"/>
</dbReference>
<organism evidence="7 8">
    <name type="scientific">Dictyocaulus viviparus</name>
    <name type="common">Bovine lungworm</name>
    <dbReference type="NCBI Taxonomy" id="29172"/>
    <lineage>
        <taxon>Eukaryota</taxon>
        <taxon>Metazoa</taxon>
        <taxon>Ecdysozoa</taxon>
        <taxon>Nematoda</taxon>
        <taxon>Chromadorea</taxon>
        <taxon>Rhabditida</taxon>
        <taxon>Rhabditina</taxon>
        <taxon>Rhabditomorpha</taxon>
        <taxon>Strongyloidea</taxon>
        <taxon>Metastrongylidae</taxon>
        <taxon>Dictyocaulus</taxon>
    </lineage>
</organism>
<accession>A0A0D8YCK4</accession>
<reference evidence="8" key="2">
    <citation type="journal article" date="2016" name="Sci. Rep.">
        <title>Dictyocaulus viviparus genome, variome and transcriptome elucidate lungworm biology and support future intervention.</title>
        <authorList>
            <person name="McNulty S.N."/>
            <person name="Strube C."/>
            <person name="Rosa B.A."/>
            <person name="Martin J.C."/>
            <person name="Tyagi R."/>
            <person name="Choi Y.J."/>
            <person name="Wang Q."/>
            <person name="Hallsworth Pepin K."/>
            <person name="Zhang X."/>
            <person name="Ozersky P."/>
            <person name="Wilson R.K."/>
            <person name="Sternberg P.W."/>
            <person name="Gasser R.B."/>
            <person name="Mitreva M."/>
        </authorList>
    </citation>
    <scope>NUCLEOTIDE SEQUENCE [LARGE SCALE GENOMIC DNA]</scope>
    <source>
        <strain evidence="8">HannoverDv2000</strain>
    </source>
</reference>
<dbReference type="InterPro" id="IPR038901">
    <property type="entry name" value="HEXDC-like"/>
</dbReference>
<dbReference type="PANTHER" id="PTHR21040">
    <property type="entry name" value="BCDNA.GH04120"/>
    <property type="match status" value="1"/>
</dbReference>
<dbReference type="PANTHER" id="PTHR21040:SF4">
    <property type="entry name" value="BETA-N-ACETYLHEXOSAMINIDASE"/>
    <property type="match status" value="1"/>
</dbReference>
<feature type="domain" description="Glycoside hydrolase family 20 catalytic" evidence="6">
    <location>
        <begin position="150"/>
        <end position="300"/>
    </location>
</feature>
<evidence type="ECO:0000256" key="4">
    <source>
        <dbReference type="ARBA" id="ARBA00022801"/>
    </source>
</evidence>
<dbReference type="Pfam" id="PF00728">
    <property type="entry name" value="Glyco_hydro_20"/>
    <property type="match status" value="1"/>
</dbReference>
<evidence type="ECO:0000259" key="6">
    <source>
        <dbReference type="Pfam" id="PF00728"/>
    </source>
</evidence>
<gene>
    <name evidence="7" type="ORF">DICVIV_00198</name>
</gene>
<name>A0A0D8YCK4_DICVI</name>
<feature type="region of interest" description="Disordered" evidence="5">
    <location>
        <begin position="61"/>
        <end position="88"/>
    </location>
</feature>
<evidence type="ECO:0000256" key="5">
    <source>
        <dbReference type="SAM" id="MobiDB-lite"/>
    </source>
</evidence>
<dbReference type="EC" id="3.2.1.52" evidence="3"/>
<proteinExistence type="inferred from homology"/>
<dbReference type="CDD" id="cd06565">
    <property type="entry name" value="GH20_GcnA-like"/>
    <property type="match status" value="1"/>
</dbReference>
<evidence type="ECO:0000256" key="3">
    <source>
        <dbReference type="ARBA" id="ARBA00012663"/>
    </source>
</evidence>
<dbReference type="Proteomes" id="UP000053766">
    <property type="component" value="Unassembled WGS sequence"/>
</dbReference>
<dbReference type="SUPFAM" id="SSF51445">
    <property type="entry name" value="(Trans)glycosidases"/>
    <property type="match status" value="1"/>
</dbReference>
<dbReference type="InterPro" id="IPR015883">
    <property type="entry name" value="Glyco_hydro_20_cat"/>
</dbReference>
<dbReference type="Gene3D" id="3.20.20.80">
    <property type="entry name" value="Glycosidases"/>
    <property type="match status" value="1"/>
</dbReference>
<dbReference type="AlphaFoldDB" id="A0A0D8YCK4"/>
<protein>
    <recommendedName>
        <fullName evidence="3">beta-N-acetylhexosaminidase</fullName>
        <ecNumber evidence="3">3.2.1.52</ecNumber>
    </recommendedName>
</protein>
<dbReference type="InterPro" id="IPR017853">
    <property type="entry name" value="GH"/>
</dbReference>
<dbReference type="STRING" id="29172.A0A0D8YCK4"/>
<reference evidence="7 8" key="1">
    <citation type="submission" date="2013-11" db="EMBL/GenBank/DDBJ databases">
        <title>Draft genome of the bovine lungworm Dictyocaulus viviparus.</title>
        <authorList>
            <person name="Mitreva M."/>
        </authorList>
    </citation>
    <scope>NUCLEOTIDE SEQUENCE [LARGE SCALE GENOMIC DNA]</scope>
    <source>
        <strain evidence="7 8">HannoverDv2000</strain>
    </source>
</reference>
<dbReference type="GO" id="GO:0004563">
    <property type="term" value="F:beta-N-acetylhexosaminidase activity"/>
    <property type="evidence" value="ECO:0007669"/>
    <property type="project" value="UniProtKB-EC"/>
</dbReference>